<proteinExistence type="predicted"/>
<dbReference type="EMBL" id="FZNP01000028">
    <property type="protein sequence ID" value="SNS75869.1"/>
    <property type="molecule type" value="Genomic_DNA"/>
</dbReference>
<name>A0A239H369_9ACTN</name>
<dbReference type="Proteomes" id="UP000198420">
    <property type="component" value="Unassembled WGS sequence"/>
</dbReference>
<sequence>MSFRMPDDPESLALVRRYVVWGSGRSGTRRYMRLLGVNPLREDRPDREAFNAALAEDARQIADDDLSLLLELEWRARLTAAWLIGLDRRTWFRRRLGDLLLDSELVHAGKSYCFALARFGESKDADILVAYLDRYLPRADCHYDQLWAIGALLHLDDRFGSGHAERFLAPDGLWHRSAFAQIEPDMGKRAIKALCDFADQIMQTGQ</sequence>
<dbReference type="RefSeq" id="WP_143227467.1">
    <property type="nucleotide sequence ID" value="NZ_FZNP01000028.1"/>
</dbReference>
<protein>
    <submittedName>
        <fullName evidence="1">Uncharacterized protein</fullName>
    </submittedName>
</protein>
<evidence type="ECO:0000313" key="1">
    <source>
        <dbReference type="EMBL" id="SNS75869.1"/>
    </source>
</evidence>
<accession>A0A239H369</accession>
<keyword evidence="2" id="KW-1185">Reference proteome</keyword>
<dbReference type="OrthoDB" id="8702693at2"/>
<dbReference type="Pfam" id="PF19463">
    <property type="entry name" value="DUF6000"/>
    <property type="match status" value="1"/>
</dbReference>
<dbReference type="InterPro" id="IPR046042">
    <property type="entry name" value="DUF6000"/>
</dbReference>
<reference evidence="2" key="1">
    <citation type="submission" date="2017-06" db="EMBL/GenBank/DDBJ databases">
        <authorList>
            <person name="Varghese N."/>
            <person name="Submissions S."/>
        </authorList>
    </citation>
    <scope>NUCLEOTIDE SEQUENCE [LARGE SCALE GENOMIC DNA]</scope>
    <source>
        <strain evidence="2">DSM 44485</strain>
    </source>
</reference>
<gene>
    <name evidence="1" type="ORF">SAMN06265355_12827</name>
</gene>
<organism evidence="1 2">
    <name type="scientific">Actinomadura mexicana</name>
    <dbReference type="NCBI Taxonomy" id="134959"/>
    <lineage>
        <taxon>Bacteria</taxon>
        <taxon>Bacillati</taxon>
        <taxon>Actinomycetota</taxon>
        <taxon>Actinomycetes</taxon>
        <taxon>Streptosporangiales</taxon>
        <taxon>Thermomonosporaceae</taxon>
        <taxon>Actinomadura</taxon>
    </lineage>
</organism>
<evidence type="ECO:0000313" key="2">
    <source>
        <dbReference type="Proteomes" id="UP000198420"/>
    </source>
</evidence>
<dbReference type="AlphaFoldDB" id="A0A239H369"/>